<sequence length="139" mass="15833">MQPSHFEDAVIELCMRQRLFNPGAYMFLKDALDHTVEKAQEQSEGPARHVSAEELMLGWRDLALEKFGPMASTMMREWGVSKCSDIGVMVFALIEAKIFGKQDSDNQADFIELYNFDDAFRGPFLPKNIRKTVEVNAIL</sequence>
<comment type="caution">
    <text evidence="1">The sequence shown here is derived from an EMBL/GenBank/DDBJ whole genome shotgun (WGS) entry which is preliminary data.</text>
</comment>
<protein>
    <submittedName>
        <fullName evidence="1">Uncharacterized protein</fullName>
    </submittedName>
</protein>
<dbReference type="EMBL" id="JAENIM010000039">
    <property type="protein sequence ID" value="MBK1791106.1"/>
    <property type="molecule type" value="Genomic_DNA"/>
</dbReference>
<dbReference type="RefSeq" id="WP_200311120.1">
    <property type="nucleotide sequence ID" value="NZ_JAENIM010000039.1"/>
</dbReference>
<dbReference type="Proteomes" id="UP000624703">
    <property type="component" value="Unassembled WGS sequence"/>
</dbReference>
<dbReference type="AlphaFoldDB" id="A0A8J7MDB2"/>
<name>A0A8J7MDB2_9BACT</name>
<accession>A0A8J7MDB2</accession>
<proteinExistence type="predicted"/>
<evidence type="ECO:0000313" key="1">
    <source>
        <dbReference type="EMBL" id="MBK1791106.1"/>
    </source>
</evidence>
<dbReference type="NCBIfam" id="TIGR04138">
    <property type="entry name" value="Plancto_Ver_chp"/>
    <property type="match status" value="1"/>
</dbReference>
<organism evidence="1 2">
    <name type="scientific">Persicirhabdus sediminis</name>
    <dbReference type="NCBI Taxonomy" id="454144"/>
    <lineage>
        <taxon>Bacteria</taxon>
        <taxon>Pseudomonadati</taxon>
        <taxon>Verrucomicrobiota</taxon>
        <taxon>Verrucomicrobiia</taxon>
        <taxon>Verrucomicrobiales</taxon>
        <taxon>Verrucomicrobiaceae</taxon>
        <taxon>Persicirhabdus</taxon>
    </lineage>
</organism>
<keyword evidence="2" id="KW-1185">Reference proteome</keyword>
<gene>
    <name evidence="1" type="ORF">JIN82_08075</name>
</gene>
<dbReference type="InterPro" id="IPR026406">
    <property type="entry name" value="Ver/Plancto_CHP"/>
</dbReference>
<reference evidence="1" key="1">
    <citation type="submission" date="2021-01" db="EMBL/GenBank/DDBJ databases">
        <title>Modified the classification status of verrucomicrobia.</title>
        <authorList>
            <person name="Feng X."/>
        </authorList>
    </citation>
    <scope>NUCLEOTIDE SEQUENCE</scope>
    <source>
        <strain evidence="1">_KCTC 22039</strain>
    </source>
</reference>
<evidence type="ECO:0000313" key="2">
    <source>
        <dbReference type="Proteomes" id="UP000624703"/>
    </source>
</evidence>